<dbReference type="HOGENOM" id="CLU_016047_1_2_12"/>
<keyword evidence="5 7" id="KW-1133">Transmembrane helix</keyword>
<dbReference type="KEGG" id="taz:TREAZ_2316"/>
<evidence type="ECO:0000256" key="5">
    <source>
        <dbReference type="ARBA" id="ARBA00022989"/>
    </source>
</evidence>
<dbReference type="Proteomes" id="UP000009222">
    <property type="component" value="Chromosome"/>
</dbReference>
<dbReference type="Pfam" id="PF00528">
    <property type="entry name" value="BPD_transp_1"/>
    <property type="match status" value="1"/>
</dbReference>
<dbReference type="Gene3D" id="1.10.3720.10">
    <property type="entry name" value="MetI-like"/>
    <property type="match status" value="1"/>
</dbReference>
<feature type="transmembrane region" description="Helical" evidence="7">
    <location>
        <begin position="249"/>
        <end position="268"/>
    </location>
</feature>
<dbReference type="RefSeq" id="WP_015709739.1">
    <property type="nucleotide sequence ID" value="NC_015577.1"/>
</dbReference>
<comment type="subcellular location">
    <subcellularLocation>
        <location evidence="1 7">Cell membrane</location>
        <topology evidence="1 7">Multi-pass membrane protein</topology>
    </subcellularLocation>
</comment>
<dbReference type="GO" id="GO:0055085">
    <property type="term" value="P:transmembrane transport"/>
    <property type="evidence" value="ECO:0007669"/>
    <property type="project" value="InterPro"/>
</dbReference>
<keyword evidence="2 7" id="KW-0813">Transport</keyword>
<comment type="similarity">
    <text evidence="7">Belongs to the binding-protein-dependent transport system permease family.</text>
</comment>
<sequence>MKKKHYFLRKRIQSSLVYFVLVIMGIYTLAPLWFLFVNSFKGQADIINAPLGLPRAWDLQYILRAASEIHFFKAIGITFGITLAAVILIVLVSSMAAWILVRNKTKISNFIFMAFVAAMLIPFQALMYPLIQFFDMMGLKNLPGLILMYGGFGLSMSIFLYHGFVKGVPLGVEEAAFIDGTNVFQMFFMVVMPLLKSITVTVIILDAMWVWNDYLLPFLTIGNSDSKTLVLELYYARILAGQYGNPWQLIFPAVLITVIPIVIVFLFLQKYIVTGISEGAIKA</sequence>
<dbReference type="eggNOG" id="COG0395">
    <property type="taxonomic scope" value="Bacteria"/>
</dbReference>
<evidence type="ECO:0000256" key="4">
    <source>
        <dbReference type="ARBA" id="ARBA00022692"/>
    </source>
</evidence>
<reference evidence="10" key="1">
    <citation type="submission" date="2009-12" db="EMBL/GenBank/DDBJ databases">
        <title>Complete sequence of Treponema azotonutricium strain ZAS-9.</title>
        <authorList>
            <person name="Tetu S.G."/>
            <person name="Matson E."/>
            <person name="Ren Q."/>
            <person name="Seshadri R."/>
            <person name="Elbourne L."/>
            <person name="Hassan K.A."/>
            <person name="Durkin A."/>
            <person name="Radune D."/>
            <person name="Mohamoud Y."/>
            <person name="Shay R."/>
            <person name="Jin S."/>
            <person name="Zhang X."/>
            <person name="Lucey K."/>
            <person name="Ballor N.R."/>
            <person name="Ottesen E."/>
            <person name="Rosenthal R."/>
            <person name="Allen A."/>
            <person name="Leadbetter J.R."/>
            <person name="Paulsen I.T."/>
        </authorList>
    </citation>
    <scope>NUCLEOTIDE SEQUENCE [LARGE SCALE GENOMIC DNA]</scope>
    <source>
        <strain evidence="10">ATCC BAA-888 / DSM 13862 / ZAS-9</strain>
    </source>
</reference>
<dbReference type="AlphaFoldDB" id="F5Y7Z2"/>
<keyword evidence="6 7" id="KW-0472">Membrane</keyword>
<dbReference type="EMBL" id="CP001841">
    <property type="protein sequence ID" value="AEF81525.1"/>
    <property type="molecule type" value="Genomic_DNA"/>
</dbReference>
<accession>F5Y7Z2</accession>
<evidence type="ECO:0000256" key="1">
    <source>
        <dbReference type="ARBA" id="ARBA00004651"/>
    </source>
</evidence>
<feature type="transmembrane region" description="Helical" evidence="7">
    <location>
        <begin position="16"/>
        <end position="36"/>
    </location>
</feature>
<dbReference type="PROSITE" id="PS50928">
    <property type="entry name" value="ABC_TM1"/>
    <property type="match status" value="1"/>
</dbReference>
<dbReference type="InterPro" id="IPR035906">
    <property type="entry name" value="MetI-like_sf"/>
</dbReference>
<evidence type="ECO:0000259" key="8">
    <source>
        <dbReference type="PROSITE" id="PS50928"/>
    </source>
</evidence>
<gene>
    <name evidence="9" type="ordered locus">TREAZ_2316</name>
</gene>
<evidence type="ECO:0000256" key="2">
    <source>
        <dbReference type="ARBA" id="ARBA00022448"/>
    </source>
</evidence>
<keyword evidence="3" id="KW-1003">Cell membrane</keyword>
<evidence type="ECO:0000256" key="6">
    <source>
        <dbReference type="ARBA" id="ARBA00023136"/>
    </source>
</evidence>
<dbReference type="PANTHER" id="PTHR43744:SF3">
    <property type="entry name" value="LACTOSE TRANSPORT SYSTEM PERMEASE PROTEIN LACG"/>
    <property type="match status" value="1"/>
</dbReference>
<evidence type="ECO:0000256" key="7">
    <source>
        <dbReference type="RuleBase" id="RU363032"/>
    </source>
</evidence>
<reference evidence="9 10" key="2">
    <citation type="journal article" date="2011" name="ISME J.">
        <title>RNA-seq reveals cooperative metabolic interactions between two termite-gut spirochete species in co-culture.</title>
        <authorList>
            <person name="Rosenthal A.Z."/>
            <person name="Matson E.G."/>
            <person name="Eldar A."/>
            <person name="Leadbetter J.R."/>
        </authorList>
    </citation>
    <scope>NUCLEOTIDE SEQUENCE [LARGE SCALE GENOMIC DNA]</scope>
    <source>
        <strain evidence="10">ATCC BAA-888 / DSM 13862 / ZAS-9</strain>
    </source>
</reference>
<evidence type="ECO:0000256" key="3">
    <source>
        <dbReference type="ARBA" id="ARBA00022475"/>
    </source>
</evidence>
<dbReference type="InterPro" id="IPR000515">
    <property type="entry name" value="MetI-like"/>
</dbReference>
<protein>
    <submittedName>
        <fullName evidence="9">Sugar ABC transporter, permease protein</fullName>
    </submittedName>
</protein>
<feature type="transmembrane region" description="Helical" evidence="7">
    <location>
        <begin position="110"/>
        <end position="134"/>
    </location>
</feature>
<proteinExistence type="inferred from homology"/>
<feature type="transmembrane region" description="Helical" evidence="7">
    <location>
        <begin position="74"/>
        <end position="101"/>
    </location>
</feature>
<dbReference type="InParanoid" id="F5Y7Z2"/>
<dbReference type="SUPFAM" id="SSF161098">
    <property type="entry name" value="MetI-like"/>
    <property type="match status" value="1"/>
</dbReference>
<evidence type="ECO:0000313" key="10">
    <source>
        <dbReference type="Proteomes" id="UP000009222"/>
    </source>
</evidence>
<feature type="transmembrane region" description="Helical" evidence="7">
    <location>
        <begin position="186"/>
        <end position="211"/>
    </location>
</feature>
<keyword evidence="10" id="KW-1185">Reference proteome</keyword>
<evidence type="ECO:0000313" key="9">
    <source>
        <dbReference type="EMBL" id="AEF81525.1"/>
    </source>
</evidence>
<organism evidence="9 10">
    <name type="scientific">Leadbettera azotonutricia (strain ATCC BAA-888 / DSM 13862 / ZAS-9)</name>
    <name type="common">Treponema azotonutricium</name>
    <dbReference type="NCBI Taxonomy" id="545695"/>
    <lineage>
        <taxon>Bacteria</taxon>
        <taxon>Pseudomonadati</taxon>
        <taxon>Spirochaetota</taxon>
        <taxon>Spirochaetia</taxon>
        <taxon>Spirochaetales</taxon>
        <taxon>Breznakiellaceae</taxon>
        <taxon>Leadbettera</taxon>
    </lineage>
</organism>
<name>F5Y7Z2_LEAAZ</name>
<dbReference type="PANTHER" id="PTHR43744">
    <property type="entry name" value="ABC TRANSPORTER PERMEASE PROTEIN MG189-RELATED-RELATED"/>
    <property type="match status" value="1"/>
</dbReference>
<feature type="transmembrane region" description="Helical" evidence="7">
    <location>
        <begin position="146"/>
        <end position="165"/>
    </location>
</feature>
<dbReference type="OrthoDB" id="156617at2"/>
<feature type="domain" description="ABC transmembrane type-1" evidence="8">
    <location>
        <begin position="75"/>
        <end position="268"/>
    </location>
</feature>
<dbReference type="STRING" id="545695.TREAZ_2316"/>
<dbReference type="CDD" id="cd06261">
    <property type="entry name" value="TM_PBP2"/>
    <property type="match status" value="1"/>
</dbReference>
<keyword evidence="4 7" id="KW-0812">Transmembrane</keyword>
<dbReference type="GO" id="GO:0005886">
    <property type="term" value="C:plasma membrane"/>
    <property type="evidence" value="ECO:0007669"/>
    <property type="project" value="UniProtKB-SubCell"/>
</dbReference>